<feature type="domain" description="Ig-like" evidence="6">
    <location>
        <begin position="12"/>
        <end position="115"/>
    </location>
</feature>
<dbReference type="InterPro" id="IPR013783">
    <property type="entry name" value="Ig-like_fold"/>
</dbReference>
<evidence type="ECO:0000313" key="8">
    <source>
        <dbReference type="Proteomes" id="UP000314986"/>
    </source>
</evidence>
<organism evidence="7 8">
    <name type="scientific">Callorhinchus milii</name>
    <name type="common">Ghost shark</name>
    <dbReference type="NCBI Taxonomy" id="7868"/>
    <lineage>
        <taxon>Eukaryota</taxon>
        <taxon>Metazoa</taxon>
        <taxon>Chordata</taxon>
        <taxon>Craniata</taxon>
        <taxon>Vertebrata</taxon>
        <taxon>Chondrichthyes</taxon>
        <taxon>Holocephali</taxon>
        <taxon>Chimaeriformes</taxon>
        <taxon>Callorhinchidae</taxon>
        <taxon>Callorhinchus</taxon>
    </lineage>
</organism>
<dbReference type="PROSITE" id="PS50835">
    <property type="entry name" value="IG_LIKE"/>
    <property type="match status" value="1"/>
</dbReference>
<dbReference type="SMART" id="SM00409">
    <property type="entry name" value="IG"/>
    <property type="match status" value="1"/>
</dbReference>
<dbReference type="InParanoid" id="A0A4W3ISI7"/>
<dbReference type="GO" id="GO:0002250">
    <property type="term" value="P:adaptive immune response"/>
    <property type="evidence" value="ECO:0007669"/>
    <property type="project" value="UniProtKB-KW"/>
</dbReference>
<accession>A0A4W3ISI7</accession>
<name>A0A4W3ISI7_CALMI</name>
<reference evidence="7" key="4">
    <citation type="submission" date="2025-08" db="UniProtKB">
        <authorList>
            <consortium name="Ensembl"/>
        </authorList>
    </citation>
    <scope>IDENTIFICATION</scope>
</reference>
<dbReference type="SMART" id="SM00406">
    <property type="entry name" value="IGv"/>
    <property type="match status" value="1"/>
</dbReference>
<dbReference type="GO" id="GO:0042101">
    <property type="term" value="C:T cell receptor complex"/>
    <property type="evidence" value="ECO:0007669"/>
    <property type="project" value="UniProtKB-KW"/>
</dbReference>
<reference evidence="8" key="1">
    <citation type="journal article" date="2006" name="Science">
        <title>Ancient noncoding elements conserved in the human genome.</title>
        <authorList>
            <person name="Venkatesh B."/>
            <person name="Kirkness E.F."/>
            <person name="Loh Y.H."/>
            <person name="Halpern A.L."/>
            <person name="Lee A.P."/>
            <person name="Johnson J."/>
            <person name="Dandona N."/>
            <person name="Viswanathan L.D."/>
            <person name="Tay A."/>
            <person name="Venter J.C."/>
            <person name="Strausberg R.L."/>
            <person name="Brenner S."/>
        </authorList>
    </citation>
    <scope>NUCLEOTIDE SEQUENCE [LARGE SCALE GENOMIC DNA]</scope>
</reference>
<dbReference type="AlphaFoldDB" id="A0A4W3ISI7"/>
<evidence type="ECO:0000313" key="7">
    <source>
        <dbReference type="Ensembl" id="ENSCMIP00000032332.1"/>
    </source>
</evidence>
<dbReference type="PANTHER" id="PTHR19367:SF18">
    <property type="entry name" value="T CELL RECEPTOR ALPHA VARIABLE 16"/>
    <property type="match status" value="1"/>
</dbReference>
<sequence length="183" mass="20463">MCVWFPGHCGGDSVKQLESTLTVNEGEAVHMHCNYTTADNNPNLFWYRHYPNKAPEYILWASTYSKPKYADFAKERFSTNVSKAERTVPLNIIQVRVTDSAGYYCALSPTEAQISVSALQKPQGGRFEAPRNSPQKSCRCLHLTRVLRSALGGRAFSHYAPSLGISFLTRHVSPSLLLFTGLF</sequence>
<dbReference type="InterPro" id="IPR013106">
    <property type="entry name" value="Ig_V-set"/>
</dbReference>
<proteinExistence type="predicted"/>
<keyword evidence="2" id="KW-1064">Adaptive immunity</keyword>
<evidence type="ECO:0000259" key="6">
    <source>
        <dbReference type="PROSITE" id="PS50835"/>
    </source>
</evidence>
<evidence type="ECO:0000256" key="1">
    <source>
        <dbReference type="ARBA" id="ARBA00022729"/>
    </source>
</evidence>
<dbReference type="InterPro" id="IPR051287">
    <property type="entry name" value="TCR_variable_region"/>
</dbReference>
<dbReference type="Gene3D" id="2.60.40.10">
    <property type="entry name" value="Immunoglobulins"/>
    <property type="match status" value="1"/>
</dbReference>
<dbReference type="SUPFAM" id="SSF48726">
    <property type="entry name" value="Immunoglobulin"/>
    <property type="match status" value="1"/>
</dbReference>
<dbReference type="InterPro" id="IPR003599">
    <property type="entry name" value="Ig_sub"/>
</dbReference>
<dbReference type="Proteomes" id="UP000314986">
    <property type="component" value="Unassembled WGS sequence"/>
</dbReference>
<keyword evidence="1" id="KW-0732">Signal</keyword>
<reference evidence="8" key="3">
    <citation type="journal article" date="2014" name="Nature">
        <title>Elephant shark genome provides unique insights into gnathostome evolution.</title>
        <authorList>
            <consortium name="International Elephant Shark Genome Sequencing Consortium"/>
            <person name="Venkatesh B."/>
            <person name="Lee A.P."/>
            <person name="Ravi V."/>
            <person name="Maurya A.K."/>
            <person name="Lian M.M."/>
            <person name="Swann J.B."/>
            <person name="Ohta Y."/>
            <person name="Flajnik M.F."/>
            <person name="Sutoh Y."/>
            <person name="Kasahara M."/>
            <person name="Hoon S."/>
            <person name="Gangu V."/>
            <person name="Roy S.W."/>
            <person name="Irimia M."/>
            <person name="Korzh V."/>
            <person name="Kondrychyn I."/>
            <person name="Lim Z.W."/>
            <person name="Tay B.H."/>
            <person name="Tohari S."/>
            <person name="Kong K.W."/>
            <person name="Ho S."/>
            <person name="Lorente-Galdos B."/>
            <person name="Quilez J."/>
            <person name="Marques-Bonet T."/>
            <person name="Raney B.J."/>
            <person name="Ingham P.W."/>
            <person name="Tay A."/>
            <person name="Hillier L.W."/>
            <person name="Minx P."/>
            <person name="Boehm T."/>
            <person name="Wilson R.K."/>
            <person name="Brenner S."/>
            <person name="Warren W.C."/>
        </authorList>
    </citation>
    <scope>NUCLEOTIDE SEQUENCE [LARGE SCALE GENOMIC DNA]</scope>
</reference>
<dbReference type="Pfam" id="PF07686">
    <property type="entry name" value="V-set"/>
    <property type="match status" value="1"/>
</dbReference>
<evidence type="ECO:0000256" key="2">
    <source>
        <dbReference type="ARBA" id="ARBA00023130"/>
    </source>
</evidence>
<evidence type="ECO:0000256" key="3">
    <source>
        <dbReference type="ARBA" id="ARBA00023170"/>
    </source>
</evidence>
<protein>
    <recommendedName>
        <fullName evidence="6">Ig-like domain-containing protein</fullName>
    </recommendedName>
</protein>
<dbReference type="InterPro" id="IPR007110">
    <property type="entry name" value="Ig-like_dom"/>
</dbReference>
<keyword evidence="5" id="KW-0391">Immunity</keyword>
<keyword evidence="8" id="KW-1185">Reference proteome</keyword>
<evidence type="ECO:0000256" key="5">
    <source>
        <dbReference type="ARBA" id="ARBA00043266"/>
    </source>
</evidence>
<keyword evidence="3" id="KW-0675">Receptor</keyword>
<keyword evidence="4" id="KW-0393">Immunoglobulin domain</keyword>
<dbReference type="PANTHER" id="PTHR19367">
    <property type="entry name" value="T-CELL RECEPTOR ALPHA CHAIN V REGION"/>
    <property type="match status" value="1"/>
</dbReference>
<reference evidence="8" key="2">
    <citation type="journal article" date="2007" name="PLoS Biol.">
        <title>Survey sequencing and comparative analysis of the elephant shark (Callorhinchus milii) genome.</title>
        <authorList>
            <person name="Venkatesh B."/>
            <person name="Kirkness E.F."/>
            <person name="Loh Y.H."/>
            <person name="Halpern A.L."/>
            <person name="Lee A.P."/>
            <person name="Johnson J."/>
            <person name="Dandona N."/>
            <person name="Viswanathan L.D."/>
            <person name="Tay A."/>
            <person name="Venter J.C."/>
            <person name="Strausberg R.L."/>
            <person name="Brenner S."/>
        </authorList>
    </citation>
    <scope>NUCLEOTIDE SEQUENCE [LARGE SCALE GENOMIC DNA]</scope>
</reference>
<keyword evidence="5" id="KW-1279">T cell receptor</keyword>
<reference evidence="7" key="5">
    <citation type="submission" date="2025-09" db="UniProtKB">
        <authorList>
            <consortium name="Ensembl"/>
        </authorList>
    </citation>
    <scope>IDENTIFICATION</scope>
</reference>
<dbReference type="STRING" id="7868.ENSCMIP00000032332"/>
<evidence type="ECO:0000256" key="4">
    <source>
        <dbReference type="ARBA" id="ARBA00023319"/>
    </source>
</evidence>
<dbReference type="Ensembl" id="ENSCMIT00000032824.1">
    <property type="protein sequence ID" value="ENSCMIP00000032332.1"/>
    <property type="gene ID" value="ENSCMIG00000013821.1"/>
</dbReference>
<dbReference type="GeneTree" id="ENSGT01030000234557"/>
<dbReference type="InterPro" id="IPR036179">
    <property type="entry name" value="Ig-like_dom_sf"/>
</dbReference>
<dbReference type="OMA" id="YQATYSN"/>